<dbReference type="Proteomes" id="UP001157133">
    <property type="component" value="Unassembled WGS sequence"/>
</dbReference>
<feature type="transmembrane region" description="Helical" evidence="1">
    <location>
        <begin position="20"/>
        <end position="39"/>
    </location>
</feature>
<comment type="caution">
    <text evidence="2">The sequence shown here is derived from an EMBL/GenBank/DDBJ whole genome shotgun (WGS) entry which is preliminary data.</text>
</comment>
<keyword evidence="1" id="KW-1133">Transmembrane helix</keyword>
<gene>
    <name evidence="2" type="ORF">theurythT_15590</name>
</gene>
<evidence type="ECO:0000313" key="2">
    <source>
        <dbReference type="EMBL" id="GLX82107.1"/>
    </source>
</evidence>
<dbReference type="PROSITE" id="PS51257">
    <property type="entry name" value="PROKAR_LIPOPROTEIN"/>
    <property type="match status" value="1"/>
</dbReference>
<keyword evidence="1" id="KW-0812">Transmembrane</keyword>
<accession>A0ABQ6H1W8</accession>
<evidence type="ECO:0000256" key="1">
    <source>
        <dbReference type="SAM" id="Phobius"/>
    </source>
</evidence>
<keyword evidence="1" id="KW-0472">Membrane</keyword>
<proteinExistence type="predicted"/>
<sequence length="44" mass="5119">MITMKPMKKKKYIAKLFESWFIGQYILGVTGCLLAAPHYQNSLR</sequence>
<dbReference type="EMBL" id="BSSU01000007">
    <property type="protein sequence ID" value="GLX82107.1"/>
    <property type="molecule type" value="Genomic_DNA"/>
</dbReference>
<organism evidence="2 3">
    <name type="scientific">Thalassotalea eurytherma</name>
    <dbReference type="NCBI Taxonomy" id="1144278"/>
    <lineage>
        <taxon>Bacteria</taxon>
        <taxon>Pseudomonadati</taxon>
        <taxon>Pseudomonadota</taxon>
        <taxon>Gammaproteobacteria</taxon>
        <taxon>Alteromonadales</taxon>
        <taxon>Colwelliaceae</taxon>
        <taxon>Thalassotalea</taxon>
    </lineage>
</organism>
<keyword evidence="3" id="KW-1185">Reference proteome</keyword>
<reference evidence="2 3" key="1">
    <citation type="submission" date="2023-03" db="EMBL/GenBank/DDBJ databases">
        <title>Draft genome sequence of Thalassotalea eurytherma JCM 18482T.</title>
        <authorList>
            <person name="Sawabe T."/>
        </authorList>
    </citation>
    <scope>NUCLEOTIDE SEQUENCE [LARGE SCALE GENOMIC DNA]</scope>
    <source>
        <strain evidence="2 3">JCM 18482</strain>
    </source>
</reference>
<evidence type="ECO:0000313" key="3">
    <source>
        <dbReference type="Proteomes" id="UP001157133"/>
    </source>
</evidence>
<name>A0ABQ6H1W8_9GAMM</name>
<protein>
    <submittedName>
        <fullName evidence="2">Uncharacterized protein</fullName>
    </submittedName>
</protein>